<evidence type="ECO:0000259" key="3">
    <source>
        <dbReference type="Pfam" id="PF00248"/>
    </source>
</evidence>
<evidence type="ECO:0000313" key="5">
    <source>
        <dbReference type="Proteomes" id="UP000637632"/>
    </source>
</evidence>
<sequence>MSTSHPHHKQTQAPAATETASLKTRQLGSNGPLVSAMGLGCMGMSDFYANRDDAESIATIHRALEIGITLLDTADMYGPYTNEELIGKAIQGKRQQCFIATKFGIVRDPSNPHLRGVNGTPAYIRSAVEGSLRRLGTDTIDLYYQHRIDPHTPIEETVGALADLVKAGKIRYIGLSEPSVATIERAHRVHPITAIQSEYSLWTRDPEQGVLAACRRLGIGFVPYSPLGRGFLTGALTSPDQFSEDDYRRSSPRFQGENFNKNLQLVQKVEQLATHYGCTASQLALAWVLAQDPHIIPIPGTKRRAYLEQNWEALNVSLSAADVQALNQIFPPEAVAGERYPAATMKMLNG</sequence>
<dbReference type="PANTHER" id="PTHR43625:SF40">
    <property type="entry name" value="ALDO-KETO REDUCTASE YAKC [NADP(+)]"/>
    <property type="match status" value="1"/>
</dbReference>
<evidence type="ECO:0000256" key="2">
    <source>
        <dbReference type="SAM" id="MobiDB-lite"/>
    </source>
</evidence>
<comment type="caution">
    <text evidence="4">The sequence shown here is derived from an EMBL/GenBank/DDBJ whole genome shotgun (WGS) entry which is preliminary data.</text>
</comment>
<dbReference type="InterPro" id="IPR023210">
    <property type="entry name" value="NADP_OxRdtase_dom"/>
</dbReference>
<reference evidence="4 5" key="1">
    <citation type="submission" date="2020-08" db="EMBL/GenBank/DDBJ databases">
        <title>Novel species isolated from subtropical streams in China.</title>
        <authorList>
            <person name="Lu H."/>
        </authorList>
    </citation>
    <scope>NUCLEOTIDE SEQUENCE [LARGE SCALE GENOMIC DNA]</scope>
    <source>
        <strain evidence="4 5">CCTCC AB 2015119</strain>
    </source>
</reference>
<name>A0ABR6XJJ1_9BURK</name>
<dbReference type="EMBL" id="JACOFT010000007">
    <property type="protein sequence ID" value="MBC3813062.1"/>
    <property type="molecule type" value="Genomic_DNA"/>
</dbReference>
<dbReference type="InterPro" id="IPR050791">
    <property type="entry name" value="Aldo-Keto_reductase"/>
</dbReference>
<keyword evidence="1" id="KW-0560">Oxidoreductase</keyword>
<protein>
    <submittedName>
        <fullName evidence="4">Aldo/keto reductase</fullName>
    </submittedName>
</protein>
<feature type="compositionally biased region" description="Polar residues" evidence="2">
    <location>
        <begin position="11"/>
        <end position="28"/>
    </location>
</feature>
<accession>A0ABR6XJJ1</accession>
<evidence type="ECO:0000256" key="1">
    <source>
        <dbReference type="ARBA" id="ARBA00023002"/>
    </source>
</evidence>
<dbReference type="SUPFAM" id="SSF51430">
    <property type="entry name" value="NAD(P)-linked oxidoreductase"/>
    <property type="match status" value="1"/>
</dbReference>
<dbReference type="Gene3D" id="3.20.20.100">
    <property type="entry name" value="NADP-dependent oxidoreductase domain"/>
    <property type="match status" value="1"/>
</dbReference>
<dbReference type="CDD" id="cd19076">
    <property type="entry name" value="AKR_AKR13A_13D"/>
    <property type="match status" value="1"/>
</dbReference>
<dbReference type="Pfam" id="PF00248">
    <property type="entry name" value="Aldo_ket_red"/>
    <property type="match status" value="1"/>
</dbReference>
<feature type="region of interest" description="Disordered" evidence="2">
    <location>
        <begin position="1"/>
        <end position="28"/>
    </location>
</feature>
<dbReference type="PANTHER" id="PTHR43625">
    <property type="entry name" value="AFLATOXIN B1 ALDEHYDE REDUCTASE"/>
    <property type="match status" value="1"/>
</dbReference>
<evidence type="ECO:0000313" key="4">
    <source>
        <dbReference type="EMBL" id="MBC3813062.1"/>
    </source>
</evidence>
<feature type="domain" description="NADP-dependent oxidoreductase" evidence="3">
    <location>
        <begin position="37"/>
        <end position="329"/>
    </location>
</feature>
<dbReference type="Proteomes" id="UP000637632">
    <property type="component" value="Unassembled WGS sequence"/>
</dbReference>
<keyword evidence="5" id="KW-1185">Reference proteome</keyword>
<gene>
    <name evidence="4" type="ORF">H8K26_16590</name>
</gene>
<feature type="compositionally biased region" description="Basic residues" evidence="2">
    <location>
        <begin position="1"/>
        <end position="10"/>
    </location>
</feature>
<proteinExistence type="predicted"/>
<dbReference type="InterPro" id="IPR036812">
    <property type="entry name" value="NAD(P)_OxRdtase_dom_sf"/>
</dbReference>
<organism evidence="4 5">
    <name type="scientific">Undibacterium aquatile</name>
    <dbReference type="NCBI Taxonomy" id="1537398"/>
    <lineage>
        <taxon>Bacteria</taxon>
        <taxon>Pseudomonadati</taxon>
        <taxon>Pseudomonadota</taxon>
        <taxon>Betaproteobacteria</taxon>
        <taxon>Burkholderiales</taxon>
        <taxon>Oxalobacteraceae</taxon>
        <taxon>Undibacterium</taxon>
    </lineage>
</organism>